<dbReference type="InterPro" id="IPR002861">
    <property type="entry name" value="Reeler_dom"/>
</dbReference>
<protein>
    <recommendedName>
        <fullName evidence="2">Reelin domain-containing protein</fullName>
    </recommendedName>
</protein>
<feature type="compositionally biased region" description="Basic and acidic residues" evidence="1">
    <location>
        <begin position="39"/>
        <end position="48"/>
    </location>
</feature>
<feature type="domain" description="Reelin" evidence="2">
    <location>
        <begin position="93"/>
        <end position="151"/>
    </location>
</feature>
<evidence type="ECO:0000256" key="1">
    <source>
        <dbReference type="SAM" id="MobiDB-lite"/>
    </source>
</evidence>
<sequence>MRGRNSASTSPDLTMGQRMRRRNASTAPILENQNRRIRFSGDRRREDGAAPGGWNRDRIAEMGLHVRIFTLLSLVFLPMYSDAFPNGKVEASCASMVPSHGVDPQTTFPPYSLSFSSVNYTGILGFRVTLSKAPGGTDFKGFMIQARAPSGVNPRVHSSMARIHRPCVLHLNISENNVLIGGQTVIHAALPTHSSNSHKCRYEIKYISNLASSKESFYKYTIQGYSRGSEDQILDKCA</sequence>
<keyword evidence="4" id="KW-1185">Reference proteome</keyword>
<proteinExistence type="predicted"/>
<feature type="region of interest" description="Disordered" evidence="1">
    <location>
        <begin position="1"/>
        <end position="54"/>
    </location>
</feature>
<gene>
    <name evidence="3" type="ORF">RIMI_LOCUS4507542</name>
</gene>
<accession>A0ABN9L467</accession>
<evidence type="ECO:0000313" key="3">
    <source>
        <dbReference type="EMBL" id="CAJ0930874.1"/>
    </source>
</evidence>
<reference evidence="3" key="1">
    <citation type="submission" date="2023-07" db="EMBL/GenBank/DDBJ databases">
        <authorList>
            <person name="Stuckert A."/>
        </authorList>
    </citation>
    <scope>NUCLEOTIDE SEQUENCE</scope>
</reference>
<dbReference type="EMBL" id="CAUEEQ010007283">
    <property type="protein sequence ID" value="CAJ0930874.1"/>
    <property type="molecule type" value="Genomic_DNA"/>
</dbReference>
<dbReference type="Pfam" id="PF02014">
    <property type="entry name" value="Reeler"/>
    <property type="match status" value="1"/>
</dbReference>
<dbReference type="PANTHER" id="PTHR45828">
    <property type="entry name" value="CYTOCHROME B561/FERRIC REDUCTASE TRANSMEMBRANE"/>
    <property type="match status" value="1"/>
</dbReference>
<name>A0ABN9L467_9NEOB</name>
<evidence type="ECO:0000259" key="2">
    <source>
        <dbReference type="Pfam" id="PF02014"/>
    </source>
</evidence>
<dbReference type="Proteomes" id="UP001176940">
    <property type="component" value="Unassembled WGS sequence"/>
</dbReference>
<feature type="compositionally biased region" description="Polar residues" evidence="1">
    <location>
        <begin position="1"/>
        <end position="12"/>
    </location>
</feature>
<comment type="caution">
    <text evidence="3">The sequence shown here is derived from an EMBL/GenBank/DDBJ whole genome shotgun (WGS) entry which is preliminary data.</text>
</comment>
<organism evidence="3 4">
    <name type="scientific">Ranitomeya imitator</name>
    <name type="common">mimic poison frog</name>
    <dbReference type="NCBI Taxonomy" id="111125"/>
    <lineage>
        <taxon>Eukaryota</taxon>
        <taxon>Metazoa</taxon>
        <taxon>Chordata</taxon>
        <taxon>Craniata</taxon>
        <taxon>Vertebrata</taxon>
        <taxon>Euteleostomi</taxon>
        <taxon>Amphibia</taxon>
        <taxon>Batrachia</taxon>
        <taxon>Anura</taxon>
        <taxon>Neobatrachia</taxon>
        <taxon>Hyloidea</taxon>
        <taxon>Dendrobatidae</taxon>
        <taxon>Dendrobatinae</taxon>
        <taxon>Ranitomeya</taxon>
    </lineage>
</organism>
<dbReference type="InterPro" id="IPR051237">
    <property type="entry name" value="Ferric-chelate_Red/DefProt"/>
</dbReference>
<dbReference type="PANTHER" id="PTHR45828:SF44">
    <property type="entry name" value="FERRIC-CHELATE REDUCTASE 1-RELATED"/>
    <property type="match status" value="1"/>
</dbReference>
<evidence type="ECO:0000313" key="4">
    <source>
        <dbReference type="Proteomes" id="UP001176940"/>
    </source>
</evidence>